<gene>
    <name evidence="1" type="ORF">HPK16_15710</name>
</gene>
<evidence type="ECO:0000313" key="2">
    <source>
        <dbReference type="Proteomes" id="UP000548787"/>
    </source>
</evidence>
<organism evidence="1 2">
    <name type="scientific">Listeria rustica</name>
    <dbReference type="NCBI Taxonomy" id="2713503"/>
    <lineage>
        <taxon>Bacteria</taxon>
        <taxon>Bacillati</taxon>
        <taxon>Bacillota</taxon>
        <taxon>Bacilli</taxon>
        <taxon>Bacillales</taxon>
        <taxon>Listeriaceae</taxon>
        <taxon>Listeria</taxon>
    </lineage>
</organism>
<dbReference type="RefSeq" id="WP_181677850.1">
    <property type="nucleotide sequence ID" value="NZ_JABJVM010000026.1"/>
</dbReference>
<dbReference type="EMBL" id="JABJVM010000026">
    <property type="protein sequence ID" value="MBA3927783.1"/>
    <property type="molecule type" value="Genomic_DNA"/>
</dbReference>
<comment type="caution">
    <text evidence="1">The sequence shown here is derived from an EMBL/GenBank/DDBJ whole genome shotgun (WGS) entry which is preliminary data.</text>
</comment>
<sequence length="172" mass="20190">MSIKYERSSLVYAPSESTRRFVSKVQHKLRLAIKVNAQESVPERSNNRYLEQDLEKEGAFFKANPQFRRRDKSLIFFWFEDFKEGQSVENSKNYEGMWFEKFVKPIYFEGGFDKIMQAANLDIAGGGRDNIYLPLNNISSPKEELILLKRAFENNKGTNLYEFLDYCHGLCE</sequence>
<name>A0A7W1YHK9_9LIST</name>
<dbReference type="Proteomes" id="UP000548787">
    <property type="component" value="Unassembled WGS sequence"/>
</dbReference>
<proteinExistence type="predicted"/>
<protein>
    <submittedName>
        <fullName evidence="1">Uncharacterized protein</fullName>
    </submittedName>
</protein>
<keyword evidence="2" id="KW-1185">Reference proteome</keyword>
<evidence type="ECO:0000313" key="1">
    <source>
        <dbReference type="EMBL" id="MBA3927783.1"/>
    </source>
</evidence>
<reference evidence="1 2" key="2">
    <citation type="submission" date="2020-08" db="EMBL/GenBank/DDBJ databases">
        <title>Listeria ohnekaius sp. nov. and Listeria portnoyii sp. nov. isolated from non-agricultural and natural environments.</title>
        <authorList>
            <person name="Weller D."/>
            <person name="Belias A.M."/>
            <person name="Liao J."/>
            <person name="Guo S."/>
            <person name="Orsi R.H."/>
            <person name="Wiedmann M."/>
        </authorList>
    </citation>
    <scope>NUCLEOTIDE SEQUENCE [LARGE SCALE GENOMIC DNA]</scope>
    <source>
        <strain evidence="1 2">FSL W9-0585</strain>
    </source>
</reference>
<reference evidence="1 2" key="1">
    <citation type="submission" date="2020-05" db="EMBL/GenBank/DDBJ databases">
        <authorList>
            <person name="Carlin C.R."/>
        </authorList>
    </citation>
    <scope>NUCLEOTIDE SEQUENCE [LARGE SCALE GENOMIC DNA]</scope>
    <source>
        <strain evidence="1 2">FSL W9-0585</strain>
    </source>
</reference>
<accession>A0A7W1YHK9</accession>
<dbReference type="AlphaFoldDB" id="A0A7W1YHK9"/>